<dbReference type="NCBIfam" id="TIGR02136">
    <property type="entry name" value="ptsS_2"/>
    <property type="match status" value="1"/>
</dbReference>
<comment type="similarity">
    <text evidence="1 4">Belongs to the PstS family.</text>
</comment>
<dbReference type="InterPro" id="IPR024370">
    <property type="entry name" value="PBP_domain"/>
</dbReference>
<dbReference type="EMBL" id="CP019791">
    <property type="protein sequence ID" value="AQT69523.1"/>
    <property type="molecule type" value="Genomic_DNA"/>
</dbReference>
<protein>
    <recommendedName>
        <fullName evidence="4">Phosphate-binding protein</fullName>
    </recommendedName>
</protein>
<name>A0A1U9NNN9_9BACT</name>
<dbReference type="InterPro" id="IPR011862">
    <property type="entry name" value="Phos-bd"/>
</dbReference>
<dbReference type="AlphaFoldDB" id="A0A1U9NNN9"/>
<dbReference type="STRING" id="1936003.STSP2_02714"/>
<keyword evidence="2 4" id="KW-0813">Transport</keyword>
<organism evidence="6 7">
    <name type="scientific">Anaerohalosphaera lusitana</name>
    <dbReference type="NCBI Taxonomy" id="1936003"/>
    <lineage>
        <taxon>Bacteria</taxon>
        <taxon>Pseudomonadati</taxon>
        <taxon>Planctomycetota</taxon>
        <taxon>Phycisphaerae</taxon>
        <taxon>Sedimentisphaerales</taxon>
        <taxon>Anaerohalosphaeraceae</taxon>
        <taxon>Anaerohalosphaera</taxon>
    </lineage>
</organism>
<dbReference type="Pfam" id="PF12849">
    <property type="entry name" value="PBP_like_2"/>
    <property type="match status" value="1"/>
</dbReference>
<gene>
    <name evidence="6" type="primary">pstS1</name>
    <name evidence="6" type="ORF">STSP2_02714</name>
</gene>
<sequence length="279" mass="30372" precursor="true">MKLTKTLRNSWLVLVAAIMISCPAMAAEEPIDIDGSTTVGPIADAFKEAFEDIHPDASLTIKKTGSGDGAAALVADRTDIAMMSRFMKPKEFKTAVDKGIYPVAHVVAMDGVCVVVHPSNTIDELTSDQVKAIYKGEITNWKELGGPDMKIVPVSRDTASGTYETFHKLVMKKEKMDSGVEYVNSNPQAHARVSKTQGAIAYVGLGFLDRKVKALEIDGVTPTRRTIAKGLYPVSRPLYLFTNGYPKLGSLVHAFCTFHLSEEGQEIIESKGFVPLTDY</sequence>
<dbReference type="GO" id="GO:0006817">
    <property type="term" value="P:phosphate ion transport"/>
    <property type="evidence" value="ECO:0007669"/>
    <property type="project" value="UniProtKB-UniRule"/>
</dbReference>
<dbReference type="RefSeq" id="WP_146663204.1">
    <property type="nucleotide sequence ID" value="NZ_CP019791.1"/>
</dbReference>
<dbReference type="CDD" id="cd13653">
    <property type="entry name" value="PBP2_phosphate_like_1"/>
    <property type="match status" value="1"/>
</dbReference>
<dbReference type="OrthoDB" id="9790048at2"/>
<comment type="function">
    <text evidence="4">Involved in the system for phosphate transport across the cytoplasmic membrane.</text>
</comment>
<feature type="chain" id="PRO_5027161478" description="Phosphate-binding protein" evidence="4">
    <location>
        <begin position="27"/>
        <end position="279"/>
    </location>
</feature>
<evidence type="ECO:0000256" key="4">
    <source>
        <dbReference type="RuleBase" id="RU367119"/>
    </source>
</evidence>
<dbReference type="Gene3D" id="3.40.190.10">
    <property type="entry name" value="Periplasmic binding protein-like II"/>
    <property type="match status" value="2"/>
</dbReference>
<dbReference type="Proteomes" id="UP000189674">
    <property type="component" value="Chromosome"/>
</dbReference>
<accession>A0A1U9NNN9</accession>
<evidence type="ECO:0000256" key="1">
    <source>
        <dbReference type="ARBA" id="ARBA00008725"/>
    </source>
</evidence>
<evidence type="ECO:0000256" key="2">
    <source>
        <dbReference type="ARBA" id="ARBA00022448"/>
    </source>
</evidence>
<evidence type="ECO:0000259" key="5">
    <source>
        <dbReference type="Pfam" id="PF12849"/>
    </source>
</evidence>
<evidence type="ECO:0000313" key="7">
    <source>
        <dbReference type="Proteomes" id="UP000189674"/>
    </source>
</evidence>
<evidence type="ECO:0000256" key="3">
    <source>
        <dbReference type="ARBA" id="ARBA00022729"/>
    </source>
</evidence>
<reference evidence="7" key="1">
    <citation type="submission" date="2017-02" db="EMBL/GenBank/DDBJ databases">
        <title>Comparative genomics and description of representatives of a novel lineage of planctomycetes thriving in anoxic sediments.</title>
        <authorList>
            <person name="Spring S."/>
            <person name="Bunk B."/>
            <person name="Sproer C."/>
        </authorList>
    </citation>
    <scope>NUCLEOTIDE SEQUENCE [LARGE SCALE GENOMIC DNA]</scope>
    <source>
        <strain evidence="7">ST-NAGAB-D1</strain>
    </source>
</reference>
<keyword evidence="4" id="KW-0592">Phosphate transport</keyword>
<dbReference type="InterPro" id="IPR050811">
    <property type="entry name" value="Phosphate_ABC_transporter"/>
</dbReference>
<evidence type="ECO:0000313" key="6">
    <source>
        <dbReference type="EMBL" id="AQT69523.1"/>
    </source>
</evidence>
<proteinExistence type="inferred from homology"/>
<feature type="domain" description="PBP" evidence="5">
    <location>
        <begin position="30"/>
        <end position="263"/>
    </location>
</feature>
<dbReference type="PANTHER" id="PTHR30570">
    <property type="entry name" value="PERIPLASMIC PHOSPHATE BINDING COMPONENT OF PHOSPHATE ABC TRANSPORTER"/>
    <property type="match status" value="1"/>
</dbReference>
<feature type="signal peptide" evidence="4">
    <location>
        <begin position="1"/>
        <end position="26"/>
    </location>
</feature>
<keyword evidence="3 4" id="KW-0732">Signal</keyword>
<dbReference type="PANTHER" id="PTHR30570:SF1">
    <property type="entry name" value="PHOSPHATE-BINDING PROTEIN PSTS"/>
    <property type="match status" value="1"/>
</dbReference>
<dbReference type="PROSITE" id="PS51257">
    <property type="entry name" value="PROKAR_LIPOPROTEIN"/>
    <property type="match status" value="1"/>
</dbReference>
<keyword evidence="7" id="KW-1185">Reference proteome</keyword>
<dbReference type="KEGG" id="alus:STSP2_02714"/>
<dbReference type="SUPFAM" id="SSF53850">
    <property type="entry name" value="Periplasmic binding protein-like II"/>
    <property type="match status" value="1"/>
</dbReference>
<dbReference type="GO" id="GO:0042301">
    <property type="term" value="F:phosphate ion binding"/>
    <property type="evidence" value="ECO:0007669"/>
    <property type="project" value="UniProtKB-UniRule"/>
</dbReference>